<comment type="caution">
    <text evidence="11">The sequence shown here is derived from an EMBL/GenBank/DDBJ whole genome shotgun (WGS) entry which is preliminary data.</text>
</comment>
<dbReference type="EMBL" id="JACHWZ010000023">
    <property type="protein sequence ID" value="MBB3063018.1"/>
    <property type="molecule type" value="Genomic_DNA"/>
</dbReference>
<evidence type="ECO:0000256" key="1">
    <source>
        <dbReference type="ARBA" id="ARBA00000553"/>
    </source>
</evidence>
<accession>A0A7W4WF00</accession>
<organism evidence="11 12">
    <name type="scientific">Microbulbifer rhizosphaerae</name>
    <dbReference type="NCBI Taxonomy" id="1562603"/>
    <lineage>
        <taxon>Bacteria</taxon>
        <taxon>Pseudomonadati</taxon>
        <taxon>Pseudomonadota</taxon>
        <taxon>Gammaproteobacteria</taxon>
        <taxon>Cellvibrionales</taxon>
        <taxon>Microbulbiferaceae</taxon>
        <taxon>Microbulbifer</taxon>
    </lineage>
</organism>
<name>A0A7W4WF00_9GAMM</name>
<comment type="catalytic activity">
    <reaction evidence="1">
        <text>inosine + phosphate = alpha-D-ribose 1-phosphate + hypoxanthine</text>
        <dbReference type="Rhea" id="RHEA:27646"/>
        <dbReference type="ChEBI" id="CHEBI:17368"/>
        <dbReference type="ChEBI" id="CHEBI:17596"/>
        <dbReference type="ChEBI" id="CHEBI:43474"/>
        <dbReference type="ChEBI" id="CHEBI:57720"/>
        <dbReference type="EC" id="2.4.2.1"/>
    </reaction>
    <physiologicalReaction direction="left-to-right" evidence="1">
        <dbReference type="Rhea" id="RHEA:27647"/>
    </physiologicalReaction>
</comment>
<dbReference type="InterPro" id="IPR038371">
    <property type="entry name" value="Cu_polyphenol_OxRdtase_sf"/>
</dbReference>
<dbReference type="InterPro" id="IPR011324">
    <property type="entry name" value="Cytotoxic_necrot_fac-like_cat"/>
</dbReference>
<dbReference type="InterPro" id="IPR003730">
    <property type="entry name" value="Cu_polyphenol_OxRdtase"/>
</dbReference>
<gene>
    <name evidence="11" type="ORF">FHS09_003870</name>
</gene>
<dbReference type="Proteomes" id="UP000535937">
    <property type="component" value="Unassembled WGS sequence"/>
</dbReference>
<dbReference type="SUPFAM" id="SSF64438">
    <property type="entry name" value="CNF1/YfiH-like putative cysteine hydrolases"/>
    <property type="match status" value="1"/>
</dbReference>
<evidence type="ECO:0000256" key="5">
    <source>
        <dbReference type="ARBA" id="ARBA00022801"/>
    </source>
</evidence>
<comment type="catalytic activity">
    <reaction evidence="7">
        <text>adenosine + H2O + H(+) = inosine + NH4(+)</text>
        <dbReference type="Rhea" id="RHEA:24408"/>
        <dbReference type="ChEBI" id="CHEBI:15377"/>
        <dbReference type="ChEBI" id="CHEBI:15378"/>
        <dbReference type="ChEBI" id="CHEBI:16335"/>
        <dbReference type="ChEBI" id="CHEBI:17596"/>
        <dbReference type="ChEBI" id="CHEBI:28938"/>
        <dbReference type="EC" id="3.5.4.4"/>
    </reaction>
    <physiologicalReaction direction="left-to-right" evidence="7">
        <dbReference type="Rhea" id="RHEA:24409"/>
    </physiologicalReaction>
</comment>
<evidence type="ECO:0000256" key="3">
    <source>
        <dbReference type="ARBA" id="ARBA00022679"/>
    </source>
</evidence>
<evidence type="ECO:0000256" key="7">
    <source>
        <dbReference type="ARBA" id="ARBA00047989"/>
    </source>
</evidence>
<keyword evidence="5" id="KW-0378">Hydrolase</keyword>
<comment type="similarity">
    <text evidence="2 10">Belongs to the purine nucleoside phosphorylase YfiH/LACC1 family.</text>
</comment>
<proteinExistence type="inferred from homology"/>
<evidence type="ECO:0000313" key="11">
    <source>
        <dbReference type="EMBL" id="MBB3063018.1"/>
    </source>
</evidence>
<dbReference type="CDD" id="cd16833">
    <property type="entry name" value="YfiH"/>
    <property type="match status" value="1"/>
</dbReference>
<dbReference type="Pfam" id="PF02578">
    <property type="entry name" value="Cu-oxidase_4"/>
    <property type="match status" value="1"/>
</dbReference>
<evidence type="ECO:0000256" key="8">
    <source>
        <dbReference type="ARBA" id="ARBA00048968"/>
    </source>
</evidence>
<evidence type="ECO:0000256" key="10">
    <source>
        <dbReference type="RuleBase" id="RU361274"/>
    </source>
</evidence>
<keyword evidence="6" id="KW-0862">Zinc</keyword>
<dbReference type="AlphaFoldDB" id="A0A7W4WF00"/>
<dbReference type="Gene3D" id="3.60.140.10">
    <property type="entry name" value="CNF1/YfiH-like putative cysteine hydrolases"/>
    <property type="match status" value="1"/>
</dbReference>
<evidence type="ECO:0000256" key="6">
    <source>
        <dbReference type="ARBA" id="ARBA00022833"/>
    </source>
</evidence>
<keyword evidence="12" id="KW-1185">Reference proteome</keyword>
<dbReference type="PANTHER" id="PTHR30616:SF2">
    <property type="entry name" value="PURINE NUCLEOSIDE PHOSPHORYLASE LACC1"/>
    <property type="match status" value="1"/>
</dbReference>
<dbReference type="GO" id="GO:0016787">
    <property type="term" value="F:hydrolase activity"/>
    <property type="evidence" value="ECO:0007669"/>
    <property type="project" value="UniProtKB-KW"/>
</dbReference>
<comment type="catalytic activity">
    <reaction evidence="9">
        <text>S-methyl-5'-thioadenosine + phosphate = 5-(methylsulfanyl)-alpha-D-ribose 1-phosphate + adenine</text>
        <dbReference type="Rhea" id="RHEA:11852"/>
        <dbReference type="ChEBI" id="CHEBI:16708"/>
        <dbReference type="ChEBI" id="CHEBI:17509"/>
        <dbReference type="ChEBI" id="CHEBI:43474"/>
        <dbReference type="ChEBI" id="CHEBI:58533"/>
        <dbReference type="EC" id="2.4.2.28"/>
    </reaction>
    <physiologicalReaction direction="left-to-right" evidence="9">
        <dbReference type="Rhea" id="RHEA:11853"/>
    </physiologicalReaction>
</comment>
<protein>
    <recommendedName>
        <fullName evidence="10">Purine nucleoside phosphorylase</fullName>
    </recommendedName>
</protein>
<comment type="catalytic activity">
    <reaction evidence="8">
        <text>adenosine + phosphate = alpha-D-ribose 1-phosphate + adenine</text>
        <dbReference type="Rhea" id="RHEA:27642"/>
        <dbReference type="ChEBI" id="CHEBI:16335"/>
        <dbReference type="ChEBI" id="CHEBI:16708"/>
        <dbReference type="ChEBI" id="CHEBI:43474"/>
        <dbReference type="ChEBI" id="CHEBI:57720"/>
        <dbReference type="EC" id="2.4.2.1"/>
    </reaction>
    <physiologicalReaction direction="left-to-right" evidence="8">
        <dbReference type="Rhea" id="RHEA:27643"/>
    </physiologicalReaction>
</comment>
<evidence type="ECO:0000256" key="9">
    <source>
        <dbReference type="ARBA" id="ARBA00049893"/>
    </source>
</evidence>
<dbReference type="RefSeq" id="WP_183462838.1">
    <property type="nucleotide sequence ID" value="NZ_JACHWZ010000023.1"/>
</dbReference>
<dbReference type="GO" id="GO:0005507">
    <property type="term" value="F:copper ion binding"/>
    <property type="evidence" value="ECO:0007669"/>
    <property type="project" value="TreeGrafter"/>
</dbReference>
<reference evidence="11 12" key="1">
    <citation type="submission" date="2020-08" db="EMBL/GenBank/DDBJ databases">
        <title>Genomic Encyclopedia of Type Strains, Phase III (KMG-III): the genomes of soil and plant-associated and newly described type strains.</title>
        <authorList>
            <person name="Whitman W."/>
        </authorList>
    </citation>
    <scope>NUCLEOTIDE SEQUENCE [LARGE SCALE GENOMIC DNA]</scope>
    <source>
        <strain evidence="11 12">CECT 8799</strain>
    </source>
</reference>
<evidence type="ECO:0000256" key="2">
    <source>
        <dbReference type="ARBA" id="ARBA00007353"/>
    </source>
</evidence>
<dbReference type="GO" id="GO:0017061">
    <property type="term" value="F:S-methyl-5-thioadenosine phosphorylase activity"/>
    <property type="evidence" value="ECO:0007669"/>
    <property type="project" value="UniProtKB-EC"/>
</dbReference>
<keyword evidence="3" id="KW-0808">Transferase</keyword>
<dbReference type="PANTHER" id="PTHR30616">
    <property type="entry name" value="UNCHARACTERIZED PROTEIN YFIH"/>
    <property type="match status" value="1"/>
</dbReference>
<evidence type="ECO:0000313" key="12">
    <source>
        <dbReference type="Proteomes" id="UP000535937"/>
    </source>
</evidence>
<sequence>MTDNAGHYLFPDWPAPKNVRAATTLRSGGQSVGAYASFNLGEHVGDDREAVAANRAQLRRELGLPADPQWLEQIHGDRAVEARADGLVRTADASFARAPGAVCAVLTADCLPLLLCDKSGTRVAAVHAGWRGLAGGVVGSALEALDCAPEELLAWLAPAIGPDAFETGVDVLEAFFESALDSGHAEAVAGCFRPHPQKPLHFRADIYALARAELERLGVSEIYGGDFCTVNDPERFYSYRRDKITGRMASLIWINDH</sequence>
<evidence type="ECO:0000256" key="4">
    <source>
        <dbReference type="ARBA" id="ARBA00022723"/>
    </source>
</evidence>
<dbReference type="NCBIfam" id="TIGR00726">
    <property type="entry name" value="peptidoglycan editing factor PgeF"/>
    <property type="match status" value="1"/>
</dbReference>
<keyword evidence="4" id="KW-0479">Metal-binding</keyword>